<dbReference type="EMBL" id="CDHN01000007">
    <property type="protein sequence ID" value="CEJ94611.1"/>
    <property type="molecule type" value="Genomic_DNA"/>
</dbReference>
<reference evidence="9 10" key="1">
    <citation type="journal article" date="2015" name="Genome Announc.">
        <title>Draft Genome Sequence and Gene Annotation of the Entomopathogenic Fungus Verticillium hemipterigenum.</title>
        <authorList>
            <person name="Horn F."/>
            <person name="Habel A."/>
            <person name="Scharf D.H."/>
            <person name="Dworschak J."/>
            <person name="Brakhage A.A."/>
            <person name="Guthke R."/>
            <person name="Hertweck C."/>
            <person name="Linde J."/>
        </authorList>
    </citation>
    <scope>NUCLEOTIDE SEQUENCE [LARGE SCALE GENOMIC DNA]</scope>
</reference>
<dbReference type="CDD" id="cd02140">
    <property type="entry name" value="Frm2-like"/>
    <property type="match status" value="1"/>
</dbReference>
<dbReference type="HOGENOM" id="CLU_073125_1_0_1"/>
<dbReference type="InterPro" id="IPR029479">
    <property type="entry name" value="Nitroreductase"/>
</dbReference>
<dbReference type="AlphaFoldDB" id="A0A0A1TC18"/>
<keyword evidence="4" id="KW-0963">Cytoplasm</keyword>
<evidence type="ECO:0000256" key="2">
    <source>
        <dbReference type="ARBA" id="ARBA00004496"/>
    </source>
</evidence>
<comment type="similarity">
    <text evidence="3">Belongs to the nitroreductase family.</text>
</comment>
<dbReference type="InterPro" id="IPR033877">
    <property type="entry name" value="Frm2/Hbn1"/>
</dbReference>
<evidence type="ECO:0000313" key="10">
    <source>
        <dbReference type="Proteomes" id="UP000039046"/>
    </source>
</evidence>
<dbReference type="PANTHER" id="PTHR43035:SF1">
    <property type="entry name" value="FATTY ACID REPRESSION MUTANT PROTEIN 2-RELATED"/>
    <property type="match status" value="1"/>
</dbReference>
<gene>
    <name evidence="9" type="ORF">VHEMI10130</name>
</gene>
<sequence>MAAVHSAEAFFKLAAARHSVYPLTKTLPAGVTSQRIHQIVKQTFQNTPSSFNSQPTRAVVLFGNEHDKLWDHTRSTLRAIVKDDEAWKGTAARMDLFKGAAGTVLFFNDEEVTKGMQEKFALYADKFPHWADQATGMHEYVAWTALAAEGVGANLQHYNPLIDDFVRDTWNIPKTWTLDAQLVFGGRPAEETEAKPKNPSDDVIKAYGA</sequence>
<accession>A0A0A1TC18</accession>
<evidence type="ECO:0000256" key="1">
    <source>
        <dbReference type="ARBA" id="ARBA00004123"/>
    </source>
</evidence>
<protein>
    <recommendedName>
        <fullName evidence="8">Nitroreductase domain-containing protein</fullName>
    </recommendedName>
</protein>
<dbReference type="PANTHER" id="PTHR43035">
    <property type="entry name" value="FATTY ACID REPRESSION MUTANT PROTEIN 2-RELATED"/>
    <property type="match status" value="1"/>
</dbReference>
<feature type="domain" description="Nitroreductase" evidence="8">
    <location>
        <begin position="15"/>
        <end position="185"/>
    </location>
</feature>
<feature type="region of interest" description="Disordered" evidence="7">
    <location>
        <begin position="188"/>
        <end position="209"/>
    </location>
</feature>
<dbReference type="GO" id="GO:0005737">
    <property type="term" value="C:cytoplasm"/>
    <property type="evidence" value="ECO:0007669"/>
    <property type="project" value="UniProtKB-SubCell"/>
</dbReference>
<dbReference type="Gene3D" id="3.40.109.10">
    <property type="entry name" value="NADH Oxidase"/>
    <property type="match status" value="1"/>
</dbReference>
<evidence type="ECO:0000256" key="5">
    <source>
        <dbReference type="ARBA" id="ARBA00023002"/>
    </source>
</evidence>
<dbReference type="OrthoDB" id="2138173at2759"/>
<keyword evidence="6" id="KW-0539">Nucleus</keyword>
<dbReference type="Proteomes" id="UP000039046">
    <property type="component" value="Unassembled WGS sequence"/>
</dbReference>
<keyword evidence="10" id="KW-1185">Reference proteome</keyword>
<evidence type="ECO:0000256" key="4">
    <source>
        <dbReference type="ARBA" id="ARBA00022490"/>
    </source>
</evidence>
<comment type="subcellular location">
    <subcellularLocation>
        <location evidence="2">Cytoplasm</location>
    </subcellularLocation>
    <subcellularLocation>
        <location evidence="1">Nucleus</location>
    </subcellularLocation>
</comment>
<organism evidence="9 10">
    <name type="scientific">[Torrubiella] hemipterigena</name>
    <dbReference type="NCBI Taxonomy" id="1531966"/>
    <lineage>
        <taxon>Eukaryota</taxon>
        <taxon>Fungi</taxon>
        <taxon>Dikarya</taxon>
        <taxon>Ascomycota</taxon>
        <taxon>Pezizomycotina</taxon>
        <taxon>Sordariomycetes</taxon>
        <taxon>Hypocreomycetidae</taxon>
        <taxon>Hypocreales</taxon>
        <taxon>Clavicipitaceae</taxon>
        <taxon>Clavicipitaceae incertae sedis</taxon>
        <taxon>'Torrubiella' clade</taxon>
    </lineage>
</organism>
<evidence type="ECO:0000256" key="3">
    <source>
        <dbReference type="ARBA" id="ARBA00007118"/>
    </source>
</evidence>
<evidence type="ECO:0000259" key="8">
    <source>
        <dbReference type="Pfam" id="PF00881"/>
    </source>
</evidence>
<dbReference type="GO" id="GO:0016491">
    <property type="term" value="F:oxidoreductase activity"/>
    <property type="evidence" value="ECO:0007669"/>
    <property type="project" value="UniProtKB-KW"/>
</dbReference>
<evidence type="ECO:0000256" key="6">
    <source>
        <dbReference type="ARBA" id="ARBA00023242"/>
    </source>
</evidence>
<keyword evidence="5" id="KW-0560">Oxidoreductase</keyword>
<proteinExistence type="inferred from homology"/>
<dbReference type="GO" id="GO:0005634">
    <property type="term" value="C:nucleus"/>
    <property type="evidence" value="ECO:0007669"/>
    <property type="project" value="UniProtKB-SubCell"/>
</dbReference>
<evidence type="ECO:0000313" key="9">
    <source>
        <dbReference type="EMBL" id="CEJ94611.1"/>
    </source>
</evidence>
<dbReference type="FunFam" id="3.40.109.10:FF:000001">
    <property type="entry name" value="Nitroreductase family"/>
    <property type="match status" value="1"/>
</dbReference>
<dbReference type="GO" id="GO:0034599">
    <property type="term" value="P:cellular response to oxidative stress"/>
    <property type="evidence" value="ECO:0007669"/>
    <property type="project" value="InterPro"/>
</dbReference>
<dbReference type="SUPFAM" id="SSF55469">
    <property type="entry name" value="FMN-dependent nitroreductase-like"/>
    <property type="match status" value="1"/>
</dbReference>
<dbReference type="STRING" id="1531966.A0A0A1TC18"/>
<dbReference type="InterPro" id="IPR000415">
    <property type="entry name" value="Nitroreductase-like"/>
</dbReference>
<evidence type="ECO:0000256" key="7">
    <source>
        <dbReference type="SAM" id="MobiDB-lite"/>
    </source>
</evidence>
<name>A0A0A1TC18_9HYPO</name>
<dbReference type="Pfam" id="PF00881">
    <property type="entry name" value="Nitroreductase"/>
    <property type="match status" value="1"/>
</dbReference>